<dbReference type="AlphaFoldDB" id="A0A926Y1N7"/>
<keyword evidence="2" id="KW-1185">Reference proteome</keyword>
<protein>
    <submittedName>
        <fullName evidence="1">Uncharacterized protein</fullName>
    </submittedName>
</protein>
<evidence type="ECO:0000313" key="1">
    <source>
        <dbReference type="EMBL" id="MBD2704446.1"/>
    </source>
</evidence>
<reference evidence="1" key="1">
    <citation type="submission" date="2020-09" db="EMBL/GenBank/DDBJ databases">
        <authorList>
            <person name="Kim M.K."/>
        </authorList>
    </citation>
    <scope>NUCLEOTIDE SEQUENCE</scope>
    <source>
        <strain evidence="1">BT702</strain>
    </source>
</reference>
<name>A0A926Y1N7_9BACT</name>
<organism evidence="1 2">
    <name type="scientific">Spirosoma profusum</name>
    <dbReference type="NCBI Taxonomy" id="2771354"/>
    <lineage>
        <taxon>Bacteria</taxon>
        <taxon>Pseudomonadati</taxon>
        <taxon>Bacteroidota</taxon>
        <taxon>Cytophagia</taxon>
        <taxon>Cytophagales</taxon>
        <taxon>Cytophagaceae</taxon>
        <taxon>Spirosoma</taxon>
    </lineage>
</organism>
<gene>
    <name evidence="1" type="ORF">IC229_27645</name>
</gene>
<proteinExistence type="predicted"/>
<dbReference type="RefSeq" id="WP_190891023.1">
    <property type="nucleotide sequence ID" value="NZ_JACWZY010000031.1"/>
</dbReference>
<accession>A0A926Y1N7</accession>
<dbReference type="Proteomes" id="UP000598820">
    <property type="component" value="Unassembled WGS sequence"/>
</dbReference>
<dbReference type="EMBL" id="JACWZY010000031">
    <property type="protein sequence ID" value="MBD2704446.1"/>
    <property type="molecule type" value="Genomic_DNA"/>
</dbReference>
<sequence length="75" mass="8361">MSGKKAKALRKEMSHLKFPLVEIAPGFEVNHRRRILGLARSTGALLDDAADQYATKNGMIGKAKVKDNLRRLTQK</sequence>
<comment type="caution">
    <text evidence="1">The sequence shown here is derived from an EMBL/GenBank/DDBJ whole genome shotgun (WGS) entry which is preliminary data.</text>
</comment>
<evidence type="ECO:0000313" key="2">
    <source>
        <dbReference type="Proteomes" id="UP000598820"/>
    </source>
</evidence>